<comment type="similarity">
    <text evidence="14">Belongs to the RING-type zinc finger family. ATL subfamily.</text>
</comment>
<organism evidence="20 21">
    <name type="scientific">Iris pallida</name>
    <name type="common">Sweet iris</name>
    <dbReference type="NCBI Taxonomy" id="29817"/>
    <lineage>
        <taxon>Eukaryota</taxon>
        <taxon>Viridiplantae</taxon>
        <taxon>Streptophyta</taxon>
        <taxon>Embryophyta</taxon>
        <taxon>Tracheophyta</taxon>
        <taxon>Spermatophyta</taxon>
        <taxon>Magnoliopsida</taxon>
        <taxon>Liliopsida</taxon>
        <taxon>Asparagales</taxon>
        <taxon>Iridaceae</taxon>
        <taxon>Iridoideae</taxon>
        <taxon>Irideae</taxon>
        <taxon>Iris</taxon>
    </lineage>
</organism>
<dbReference type="EMBL" id="JANAVB010017200">
    <property type="protein sequence ID" value="KAJ6830733.1"/>
    <property type="molecule type" value="Genomic_DNA"/>
</dbReference>
<dbReference type="EC" id="2.3.2.27" evidence="4"/>
<feature type="chain" id="PRO_5044016602" description="RING-type E3 ubiquitin transferase" evidence="18">
    <location>
        <begin position="36"/>
        <end position="389"/>
    </location>
</feature>
<evidence type="ECO:0000313" key="20">
    <source>
        <dbReference type="EMBL" id="KAJ6830733.1"/>
    </source>
</evidence>
<evidence type="ECO:0000256" key="13">
    <source>
        <dbReference type="ARBA" id="ARBA00023136"/>
    </source>
</evidence>
<dbReference type="GO" id="GO:0008270">
    <property type="term" value="F:zinc ion binding"/>
    <property type="evidence" value="ECO:0007669"/>
    <property type="project" value="UniProtKB-KW"/>
</dbReference>
<comment type="subcellular location">
    <subcellularLocation>
        <location evidence="2">Membrane</location>
        <topology evidence="2">Single-pass membrane protein</topology>
    </subcellularLocation>
</comment>
<dbReference type="SUPFAM" id="SSF57850">
    <property type="entry name" value="RING/U-box"/>
    <property type="match status" value="1"/>
</dbReference>
<evidence type="ECO:0000256" key="7">
    <source>
        <dbReference type="ARBA" id="ARBA00022723"/>
    </source>
</evidence>
<dbReference type="InterPro" id="IPR001841">
    <property type="entry name" value="Znf_RING"/>
</dbReference>
<keyword evidence="7" id="KW-0479">Metal-binding</keyword>
<keyword evidence="12 17" id="KW-1133">Transmembrane helix</keyword>
<comment type="catalytic activity">
    <reaction evidence="1">
        <text>S-ubiquitinyl-[E2 ubiquitin-conjugating enzyme]-L-cysteine + [acceptor protein]-L-lysine = [E2 ubiquitin-conjugating enzyme]-L-cysteine + N(6)-ubiquitinyl-[acceptor protein]-L-lysine.</text>
        <dbReference type="EC" id="2.3.2.27"/>
    </reaction>
</comment>
<keyword evidence="6 17" id="KW-0812">Transmembrane</keyword>
<keyword evidence="8 18" id="KW-0732">Signal</keyword>
<evidence type="ECO:0000256" key="3">
    <source>
        <dbReference type="ARBA" id="ARBA00004906"/>
    </source>
</evidence>
<evidence type="ECO:0000256" key="17">
    <source>
        <dbReference type="SAM" id="Phobius"/>
    </source>
</evidence>
<evidence type="ECO:0000256" key="16">
    <source>
        <dbReference type="SAM" id="MobiDB-lite"/>
    </source>
</evidence>
<reference evidence="20" key="1">
    <citation type="journal article" date="2023" name="GigaByte">
        <title>Genome assembly of the bearded iris, Iris pallida Lam.</title>
        <authorList>
            <person name="Bruccoleri R.E."/>
            <person name="Oakeley E.J."/>
            <person name="Faust A.M.E."/>
            <person name="Altorfer M."/>
            <person name="Dessus-Babus S."/>
            <person name="Burckhardt D."/>
            <person name="Oertli M."/>
            <person name="Naumann U."/>
            <person name="Petersen F."/>
            <person name="Wong J."/>
        </authorList>
    </citation>
    <scope>NUCLEOTIDE SEQUENCE</scope>
    <source>
        <strain evidence="20">GSM-AAB239-AS_SAM_17_03QT</strain>
    </source>
</reference>
<keyword evidence="21" id="KW-1185">Reference proteome</keyword>
<dbReference type="InterPro" id="IPR013083">
    <property type="entry name" value="Znf_RING/FYVE/PHD"/>
</dbReference>
<dbReference type="PROSITE" id="PS50089">
    <property type="entry name" value="ZF_RING_2"/>
    <property type="match status" value="1"/>
</dbReference>
<evidence type="ECO:0000256" key="12">
    <source>
        <dbReference type="ARBA" id="ARBA00022989"/>
    </source>
</evidence>
<proteinExistence type="inferred from homology"/>
<protein>
    <recommendedName>
        <fullName evidence="4">RING-type E3 ubiquitin transferase</fullName>
        <ecNumber evidence="4">2.3.2.27</ecNumber>
    </recommendedName>
</protein>
<keyword evidence="5" id="KW-0808">Transferase</keyword>
<dbReference type="FunFam" id="3.30.40.10:FF:000285">
    <property type="entry name" value="RING-H2 finger protein ATL43"/>
    <property type="match status" value="1"/>
</dbReference>
<feature type="transmembrane region" description="Helical" evidence="17">
    <location>
        <begin position="51"/>
        <end position="75"/>
    </location>
</feature>
<evidence type="ECO:0000256" key="8">
    <source>
        <dbReference type="ARBA" id="ARBA00022729"/>
    </source>
</evidence>
<evidence type="ECO:0000256" key="6">
    <source>
        <dbReference type="ARBA" id="ARBA00022692"/>
    </source>
</evidence>
<dbReference type="PANTHER" id="PTHR46539">
    <property type="entry name" value="E3 UBIQUITIN-PROTEIN LIGASE ATL42"/>
    <property type="match status" value="1"/>
</dbReference>
<dbReference type="SMART" id="SM00184">
    <property type="entry name" value="RING"/>
    <property type="match status" value="1"/>
</dbReference>
<evidence type="ECO:0000256" key="18">
    <source>
        <dbReference type="SAM" id="SignalP"/>
    </source>
</evidence>
<dbReference type="GO" id="GO:0016020">
    <property type="term" value="C:membrane"/>
    <property type="evidence" value="ECO:0007669"/>
    <property type="project" value="UniProtKB-SubCell"/>
</dbReference>
<keyword evidence="9 15" id="KW-0863">Zinc-finger</keyword>
<evidence type="ECO:0000313" key="21">
    <source>
        <dbReference type="Proteomes" id="UP001140949"/>
    </source>
</evidence>
<sequence length="389" mass="42721">MFASCCAVQEPDQPMAMAPSLLLPLLLAAIVPACAQPPNAAADGSISFRPSVAIIIVIFSVMFSLTFLLLMYAKFCHNGGFANRRTGDLQLPADGAFLPAGGAARASSGIDKAVIESLPFFLFSSLRGNRAGLECVVCLSKFDDAELLRLLPKCKHAFHAGCVDLWLESHSTCPLCRYRIDPGDPALFNCSGSSRFLFRDPSSRTLDDDGDSDGDAASALELFVEREPDKQSKPSQKEEELMLDNRQFLHKHKHRIVLPGAVFKSRWSDLNSSDLVSLDINMLTSKRFANPTPVEGDDDETSAQKKIKEDQLGRPSSINNSLQGKRCMSEMASVSRFRAGAGGSEDEKVRRLWLPIARRTVQWFAGRERRPEPEKNTKVELAVVSEVSN</sequence>
<evidence type="ECO:0000259" key="19">
    <source>
        <dbReference type="PROSITE" id="PS50089"/>
    </source>
</evidence>
<comment type="caution">
    <text evidence="20">The sequence shown here is derived from an EMBL/GenBank/DDBJ whole genome shotgun (WGS) entry which is preliminary data.</text>
</comment>
<evidence type="ECO:0000256" key="14">
    <source>
        <dbReference type="ARBA" id="ARBA00024209"/>
    </source>
</evidence>
<evidence type="ECO:0000256" key="10">
    <source>
        <dbReference type="ARBA" id="ARBA00022786"/>
    </source>
</evidence>
<evidence type="ECO:0000256" key="15">
    <source>
        <dbReference type="PROSITE-ProRule" id="PRU00175"/>
    </source>
</evidence>
<feature type="domain" description="RING-type" evidence="19">
    <location>
        <begin position="135"/>
        <end position="177"/>
    </location>
</feature>
<feature type="signal peptide" evidence="18">
    <location>
        <begin position="1"/>
        <end position="35"/>
    </location>
</feature>
<feature type="region of interest" description="Disordered" evidence="16">
    <location>
        <begin position="289"/>
        <end position="322"/>
    </location>
</feature>
<dbReference type="Pfam" id="PF13639">
    <property type="entry name" value="zf-RING_2"/>
    <property type="match status" value="1"/>
</dbReference>
<dbReference type="CDD" id="cd16461">
    <property type="entry name" value="RING-H2_EL5-like"/>
    <property type="match status" value="1"/>
</dbReference>
<dbReference type="Proteomes" id="UP001140949">
    <property type="component" value="Unassembled WGS sequence"/>
</dbReference>
<feature type="compositionally biased region" description="Basic and acidic residues" evidence="16">
    <location>
        <begin position="302"/>
        <end position="312"/>
    </location>
</feature>
<evidence type="ECO:0000256" key="9">
    <source>
        <dbReference type="ARBA" id="ARBA00022771"/>
    </source>
</evidence>
<dbReference type="Gene3D" id="3.30.40.10">
    <property type="entry name" value="Zinc/RING finger domain, C3HC4 (zinc finger)"/>
    <property type="match status" value="1"/>
</dbReference>
<keyword evidence="10" id="KW-0833">Ubl conjugation pathway</keyword>
<evidence type="ECO:0000256" key="2">
    <source>
        <dbReference type="ARBA" id="ARBA00004167"/>
    </source>
</evidence>
<name>A0AAX6GQ98_IRIPA</name>
<evidence type="ECO:0000256" key="5">
    <source>
        <dbReference type="ARBA" id="ARBA00022679"/>
    </source>
</evidence>
<dbReference type="AlphaFoldDB" id="A0AAX6GQ98"/>
<keyword evidence="13 17" id="KW-0472">Membrane</keyword>
<dbReference type="GO" id="GO:0061630">
    <property type="term" value="F:ubiquitin protein ligase activity"/>
    <property type="evidence" value="ECO:0007669"/>
    <property type="project" value="UniProtKB-EC"/>
</dbReference>
<keyword evidence="11" id="KW-0862">Zinc</keyword>
<feature type="compositionally biased region" description="Basic and acidic residues" evidence="16">
    <location>
        <begin position="369"/>
        <end position="378"/>
    </location>
</feature>
<evidence type="ECO:0000256" key="4">
    <source>
        <dbReference type="ARBA" id="ARBA00012483"/>
    </source>
</evidence>
<reference evidence="20" key="2">
    <citation type="submission" date="2023-04" db="EMBL/GenBank/DDBJ databases">
        <authorList>
            <person name="Bruccoleri R.E."/>
            <person name="Oakeley E.J."/>
            <person name="Faust A.-M."/>
            <person name="Dessus-Babus S."/>
            <person name="Altorfer M."/>
            <person name="Burckhardt D."/>
            <person name="Oertli M."/>
            <person name="Naumann U."/>
            <person name="Petersen F."/>
            <person name="Wong J."/>
        </authorList>
    </citation>
    <scope>NUCLEOTIDE SEQUENCE</scope>
    <source>
        <strain evidence="20">GSM-AAB239-AS_SAM_17_03QT</strain>
        <tissue evidence="20">Leaf</tissue>
    </source>
</reference>
<feature type="region of interest" description="Disordered" evidence="16">
    <location>
        <begin position="369"/>
        <end position="389"/>
    </location>
</feature>
<evidence type="ECO:0000256" key="11">
    <source>
        <dbReference type="ARBA" id="ARBA00022833"/>
    </source>
</evidence>
<comment type="pathway">
    <text evidence="3">Protein modification; protein ubiquitination.</text>
</comment>
<evidence type="ECO:0000256" key="1">
    <source>
        <dbReference type="ARBA" id="ARBA00000900"/>
    </source>
</evidence>
<accession>A0AAX6GQ98</accession>
<gene>
    <name evidence="20" type="ORF">M6B38_351220</name>
</gene>
<dbReference type="PANTHER" id="PTHR46539:SF1">
    <property type="entry name" value="E3 UBIQUITIN-PROTEIN LIGASE ATL42"/>
    <property type="match status" value="1"/>
</dbReference>